<comment type="caution">
    <text evidence="1">The sequence shown here is derived from an EMBL/GenBank/DDBJ whole genome shotgun (WGS) entry which is preliminary data.</text>
</comment>
<dbReference type="EMBL" id="JBEDNZ010000018">
    <property type="protein sequence ID" value="KAL0821319.1"/>
    <property type="molecule type" value="Genomic_DNA"/>
</dbReference>
<evidence type="ECO:0000313" key="1">
    <source>
        <dbReference type="EMBL" id="KAL0821319.1"/>
    </source>
</evidence>
<protein>
    <submittedName>
        <fullName evidence="1">Uncharacterized protein</fullName>
    </submittedName>
</protein>
<organism evidence="1 2">
    <name type="scientific">Loxostege sticticalis</name>
    <name type="common">Beet webworm moth</name>
    <dbReference type="NCBI Taxonomy" id="481309"/>
    <lineage>
        <taxon>Eukaryota</taxon>
        <taxon>Metazoa</taxon>
        <taxon>Ecdysozoa</taxon>
        <taxon>Arthropoda</taxon>
        <taxon>Hexapoda</taxon>
        <taxon>Insecta</taxon>
        <taxon>Pterygota</taxon>
        <taxon>Neoptera</taxon>
        <taxon>Endopterygota</taxon>
        <taxon>Lepidoptera</taxon>
        <taxon>Glossata</taxon>
        <taxon>Ditrysia</taxon>
        <taxon>Pyraloidea</taxon>
        <taxon>Crambidae</taxon>
        <taxon>Pyraustinae</taxon>
        <taxon>Loxostege</taxon>
    </lineage>
</organism>
<reference evidence="1 2" key="1">
    <citation type="submission" date="2024-06" db="EMBL/GenBank/DDBJ databases">
        <title>A chromosome-level genome assembly of beet webworm, Loxostege sticticalis.</title>
        <authorList>
            <person name="Zhang Y."/>
        </authorList>
    </citation>
    <scope>NUCLEOTIDE SEQUENCE [LARGE SCALE GENOMIC DNA]</scope>
    <source>
        <strain evidence="1">AQ028</strain>
        <tissue evidence="1">Male pupae</tissue>
    </source>
</reference>
<dbReference type="Proteomes" id="UP001549921">
    <property type="component" value="Unassembled WGS sequence"/>
</dbReference>
<dbReference type="SUPFAM" id="SSF101908">
    <property type="entry name" value="Putative isomerase YbhE"/>
    <property type="match status" value="1"/>
</dbReference>
<evidence type="ECO:0000313" key="2">
    <source>
        <dbReference type="Proteomes" id="UP001549921"/>
    </source>
</evidence>
<sequence>MDDTRLQDERDLATDIVIDSTAPLQKILRNLLDRETFSKAYKFYRHLIVQRRHTQTCQNFHYVLPGHPIKFFEENWNGEISPDYFEPFPFRSTMPKVISSMRNIEKTDPVTDLLKIKSDWNHEVVATKRFCTKVTKHVHRLNEDVMQVPKCLIDLAAKMENDPDPNLDSTYNWYYAGNGNLQLICVNWVDYLLHSEFSVLYLTRIHKDNTTIESEPTASFDCETDNILETVCSSQNVVALRTKYKIILLKIVDNDNSFNFEKLKKFESELPFTSITFDSYHTNILYTTTLDSNLKIVNVDRIKARTVKMDRHSTSNVNNWNCVIGGERASYTHVQPRGITFYDKRVNGAISSWAGLQQISDEVYCNDITAAARCEDSPTLYFATDHHLFLIDLRCTRKSQPRPLMRWTHGLRCAPTYVTIGRADNNREHIVVSSQWCEDTCLVSNYSACVTRACDVPGASVPYHPPSVLDVLSAARMKMLCFELANRIDGRLVTAVTGQVLFEQGENCILLTHNSLGDITMRTLYPQYMESFIEDDSVQALYEWSQAYKPQRPPFEVSRIVDIANVWRKLRKIPDDYELVPTSEEFVIDEEKMLEAFANSELMPELLDAWKEEERGPDDDDEESFALNLHFDDSIME</sequence>
<accession>A0ABD0SN95</accession>
<proteinExistence type="predicted"/>
<dbReference type="AlphaFoldDB" id="A0ABD0SN95"/>
<gene>
    <name evidence="1" type="ORF">ABMA28_005912</name>
</gene>
<name>A0ABD0SN95_LOXSC</name>